<dbReference type="PANTHER" id="PTHR47432">
    <property type="entry name" value="CELL WALL ASSEMBLY REGULATOR SMI1"/>
    <property type="match status" value="1"/>
</dbReference>
<dbReference type="SMART" id="SM00860">
    <property type="entry name" value="SMI1_KNR4"/>
    <property type="match status" value="1"/>
</dbReference>
<dbReference type="HOGENOM" id="CLU_085722_1_1_5"/>
<accession>B3PVX8</accession>
<organism evidence="2 3">
    <name type="scientific">Rhizobium etli (strain CIAT 652)</name>
    <dbReference type="NCBI Taxonomy" id="491916"/>
    <lineage>
        <taxon>Bacteria</taxon>
        <taxon>Pseudomonadati</taxon>
        <taxon>Pseudomonadota</taxon>
        <taxon>Alphaproteobacteria</taxon>
        <taxon>Hyphomicrobiales</taxon>
        <taxon>Rhizobiaceae</taxon>
        <taxon>Rhizobium/Agrobacterium group</taxon>
        <taxon>Rhizobium</taxon>
    </lineage>
</organism>
<dbReference type="Proteomes" id="UP000008817">
    <property type="component" value="Chromosome"/>
</dbReference>
<reference evidence="2 3" key="1">
    <citation type="submission" date="2008-04" db="EMBL/GenBank/DDBJ databases">
        <title>Genome diversity and DNA divergence of Rhizobium etli.</title>
        <authorList>
            <person name="Gonzalez V."/>
            <person name="Acosta J.L."/>
            <person name="Santamaria R.I."/>
            <person name="Bustos P."/>
            <person name="Hernandez-Gonzalez I.L."/>
            <person name="Fernandez J.L."/>
            <person name="Diaz R."/>
            <person name="Flores M."/>
            <person name="Mora J."/>
            <person name="Palacios R."/>
            <person name="Davila G."/>
        </authorList>
    </citation>
    <scope>NUCLEOTIDE SEQUENCE [LARGE SCALE GENOMIC DNA]</scope>
    <source>
        <strain evidence="2 3">CIAT 652</strain>
    </source>
</reference>
<dbReference type="eggNOG" id="COG4282">
    <property type="taxonomic scope" value="Bacteria"/>
</dbReference>
<feature type="domain" description="Knr4/Smi1-like" evidence="1">
    <location>
        <begin position="17"/>
        <end position="157"/>
    </location>
</feature>
<dbReference type="InterPro" id="IPR037883">
    <property type="entry name" value="Knr4/Smi1-like_sf"/>
</dbReference>
<dbReference type="InterPro" id="IPR018958">
    <property type="entry name" value="Knr4/Smi1-like_dom"/>
</dbReference>
<dbReference type="Pfam" id="PF09346">
    <property type="entry name" value="SMI1_KNR4"/>
    <property type="match status" value="1"/>
</dbReference>
<dbReference type="KEGG" id="rec:RHECIAT_CH0001653"/>
<dbReference type="Gene3D" id="3.40.1580.10">
    <property type="entry name" value="SMI1/KNR4-like"/>
    <property type="match status" value="1"/>
</dbReference>
<protein>
    <recommendedName>
        <fullName evidence="1">Knr4/Smi1-like domain-containing protein</fullName>
    </recommendedName>
</protein>
<dbReference type="AlphaFoldDB" id="B3PVX8"/>
<sequence>MARRARTPRSFPIYREPASLEQITQAEREIGVQFHPDLYALLSFTNVATSRSPSIAGAFGLMTLDEMVSTYKFLLEEFPGGKSVENPNHAPIDAGAGVRPVWWWPKWIPFMENGGGDYLCVDMDPTSSGNLGQIVIYYHDETFRRKDAQGIGEMFARIADGLETGTYTFNLDQGMIAKR</sequence>
<proteinExistence type="predicted"/>
<evidence type="ECO:0000259" key="1">
    <source>
        <dbReference type="SMART" id="SM00860"/>
    </source>
</evidence>
<evidence type="ECO:0000313" key="3">
    <source>
        <dbReference type="Proteomes" id="UP000008817"/>
    </source>
</evidence>
<dbReference type="InterPro" id="IPR051873">
    <property type="entry name" value="KNR4/SMI1_regulator"/>
</dbReference>
<evidence type="ECO:0000313" key="2">
    <source>
        <dbReference type="EMBL" id="ACE90630.1"/>
    </source>
</evidence>
<dbReference type="EMBL" id="CP001074">
    <property type="protein sequence ID" value="ACE90630.1"/>
    <property type="molecule type" value="Genomic_DNA"/>
</dbReference>
<gene>
    <name evidence="2" type="ordered locus">RHECIAT_CH0001653</name>
</gene>
<dbReference type="PANTHER" id="PTHR47432:SF1">
    <property type="entry name" value="CELL WALL ASSEMBLY REGULATOR SMI1"/>
    <property type="match status" value="1"/>
</dbReference>
<dbReference type="SUPFAM" id="SSF160631">
    <property type="entry name" value="SMI1/KNR4-like"/>
    <property type="match status" value="1"/>
</dbReference>
<name>B3PVX8_RHIE6</name>